<dbReference type="CDD" id="cd00067">
    <property type="entry name" value="GAL4"/>
    <property type="match status" value="1"/>
</dbReference>
<evidence type="ECO:0000256" key="8">
    <source>
        <dbReference type="ARBA" id="ARBA00023242"/>
    </source>
</evidence>
<evidence type="ECO:0000256" key="1">
    <source>
        <dbReference type="ARBA" id="ARBA00004141"/>
    </source>
</evidence>
<evidence type="ECO:0000256" key="9">
    <source>
        <dbReference type="SAM" id="MobiDB-lite"/>
    </source>
</evidence>
<dbReference type="InterPro" id="IPR002293">
    <property type="entry name" value="AA/rel_permease1"/>
</dbReference>
<feature type="transmembrane region" description="Helical" evidence="10">
    <location>
        <begin position="358"/>
        <end position="381"/>
    </location>
</feature>
<dbReference type="InterPro" id="IPR036864">
    <property type="entry name" value="Zn2-C6_fun-type_DNA-bd_sf"/>
</dbReference>
<feature type="transmembrane region" description="Helical" evidence="10">
    <location>
        <begin position="329"/>
        <end position="346"/>
    </location>
</feature>
<evidence type="ECO:0000313" key="13">
    <source>
        <dbReference type="Proteomes" id="UP000190312"/>
    </source>
</evidence>
<dbReference type="GO" id="GO:0009893">
    <property type="term" value="P:positive regulation of metabolic process"/>
    <property type="evidence" value="ECO:0007669"/>
    <property type="project" value="UniProtKB-ARBA"/>
</dbReference>
<sequence>MDEKMKHTDPESQRDLAKVASMKEGEIFPIAHQGMTTKRGLKSRHAQMLALGGTIGTGLFIGSGQSLNMGGPVFLVVAYCIITGLVFGIVTATTEMSSYLPVPGPSMSYYASRFFSSSLGFALGWMYCYIFAITVPAEITAASLVIQYWNPPVHVAVWITIFIVLLAVLNCFPVGVYGEVEFWFASIKVISIIGLIIMAVVLVFGGGPNRELLGFHYWKHSAPVNEYLVPGHVGRLSAFVATICYSVLILSSDDPKLLGGGSGAGASPWAIAARNAGIVGLDSVINTVILLSALSAGNSYFYMSTRALYSTALIGSAPRFLMKCTKSGVPYNAVACTTAICLLSYLNVSSTGATVFNWFVNLINTGAFQSWICVCLVYLRFRKAIDAQGVTDLPYRSRFQPYMSYISGGMFSLLLLLNGFKNFIHGHWDTSNFFTCYIGLPIFLILYLGHRFVVARSESWVQSPLDVDLVSGLAEIIESEFPVEDKPTLKWYQSWRLLARAMPPSRKSKSRRTHTLGGCQTCRRRHVKCDQMRPTCLTCRAFGVSCEGYSTEIRWMSGKHQSQEQRQSSSESRSADKSATSSGGHGTRRHLYTEKSRASMSTALAADLASGTVDALLTEVDTKSKEVEGSSTGDVAVGPFGVLKFDLCPDTNNKRQNAQSEKTSPSPATNRLPYDEALEFDPLLSSVTDPLLGADEFLHWADLFGLGFDLTSGILSDDFNHGELTHGLYSSIYRSGDEEQRGMSALTPQQSPIELVSPTSDILTDAPFLLKHFQDNVIGQMMTLPVGQKSPWKLLNIPTAVLTLGDLTYLGGHNLNHARLANFYSLLACSAHHLSLNATIESPHSAEHWKQVTHYSYHKAKGHIQQSLKIEVNGPKKAKYKDQLMAISAMAAFAILSGHQKDARCYMIDAERLMRLRGLSKREISRKARVLHHIYTWMRIVGESTYVLHDYNPSASFIEALNHCFQPREDMLEYDNSRRSGLDARLDDFLLLQPRHSDSDLDIDAPKEREVALHDIHLEDSRRWADTLYSEIYGIPETWLSLVSQTTRLANVMDTLVVSGGTKRFMNSEAWEALQRRATRLENMICSFNSDKSKGSNTDSAGGPARPHTHMLRALNTALVIFFYRRIRNVHPSILQSHVEEVIAALKDFDTALAQHKVPGPGTAWPAFMAGCEAMAPSKRDALLRWVEKGGAQCGFASFVVAKDVMTAVWKEQDGYFRFNRAGGPLPTWMDILRQKKLWPMLS</sequence>
<feature type="domain" description="Zn(2)-C6 fungal-type" evidence="11">
    <location>
        <begin position="518"/>
        <end position="546"/>
    </location>
</feature>
<dbReference type="Pfam" id="PF00324">
    <property type="entry name" value="AA_permease"/>
    <property type="match status" value="1"/>
</dbReference>
<evidence type="ECO:0000256" key="5">
    <source>
        <dbReference type="ARBA" id="ARBA00023125"/>
    </source>
</evidence>
<dbReference type="GO" id="GO:0003677">
    <property type="term" value="F:DNA binding"/>
    <property type="evidence" value="ECO:0007669"/>
    <property type="project" value="UniProtKB-KW"/>
</dbReference>
<feature type="transmembrane region" description="Helical" evidence="10">
    <location>
        <begin position="189"/>
        <end position="207"/>
    </location>
</feature>
<dbReference type="Proteomes" id="UP000190312">
    <property type="component" value="Unassembled WGS sequence"/>
</dbReference>
<keyword evidence="8" id="KW-0539">Nucleus</keyword>
<feature type="transmembrane region" description="Helical" evidence="10">
    <location>
        <begin position="48"/>
        <end position="67"/>
    </location>
</feature>
<dbReference type="VEuPathDB" id="FungiDB:AO090026000739"/>
<feature type="region of interest" description="Disordered" evidence="9">
    <location>
        <begin position="651"/>
        <end position="672"/>
    </location>
</feature>
<dbReference type="GO" id="GO:0000981">
    <property type="term" value="F:DNA-binding transcription factor activity, RNA polymerase II-specific"/>
    <property type="evidence" value="ECO:0007669"/>
    <property type="project" value="InterPro"/>
</dbReference>
<dbReference type="InterPro" id="IPR021858">
    <property type="entry name" value="Fun_TF"/>
</dbReference>
<dbReference type="InterPro" id="IPR050524">
    <property type="entry name" value="APC_YAT"/>
</dbReference>
<proteinExistence type="predicted"/>
<gene>
    <name evidence="12" type="ORF">OAory_01032100</name>
</gene>
<keyword evidence="7" id="KW-0804">Transcription</keyword>
<feature type="compositionally biased region" description="Polar residues" evidence="9">
    <location>
        <begin position="651"/>
        <end position="669"/>
    </location>
</feature>
<dbReference type="Gene3D" id="4.10.240.10">
    <property type="entry name" value="Zn(2)-C6 fungal-type DNA-binding domain"/>
    <property type="match status" value="1"/>
</dbReference>
<evidence type="ECO:0000256" key="10">
    <source>
        <dbReference type="SAM" id="Phobius"/>
    </source>
</evidence>
<feature type="transmembrane region" description="Helical" evidence="10">
    <location>
        <begin position="73"/>
        <end position="93"/>
    </location>
</feature>
<evidence type="ECO:0000256" key="4">
    <source>
        <dbReference type="ARBA" id="ARBA00023015"/>
    </source>
</evidence>
<evidence type="ECO:0000256" key="3">
    <source>
        <dbReference type="ARBA" id="ARBA00022989"/>
    </source>
</evidence>
<keyword evidence="3 10" id="KW-1133">Transmembrane helix</keyword>
<dbReference type="Gene3D" id="1.20.1740.10">
    <property type="entry name" value="Amino acid/polyamine transporter I"/>
    <property type="match status" value="1"/>
</dbReference>
<feature type="transmembrane region" description="Helical" evidence="10">
    <location>
        <begin position="432"/>
        <end position="449"/>
    </location>
</feature>
<dbReference type="PANTHER" id="PTHR43341">
    <property type="entry name" value="AMINO ACID PERMEASE"/>
    <property type="match status" value="1"/>
</dbReference>
<dbReference type="PROSITE" id="PS50048">
    <property type="entry name" value="ZN2_CY6_FUNGAL_2"/>
    <property type="match status" value="1"/>
</dbReference>
<comment type="caution">
    <text evidence="12">The sequence shown here is derived from an EMBL/GenBank/DDBJ whole genome shotgun (WGS) entry which is preliminary data.</text>
</comment>
<dbReference type="InterPro" id="IPR001138">
    <property type="entry name" value="Zn2Cys6_DnaBD"/>
</dbReference>
<dbReference type="SUPFAM" id="SSF57701">
    <property type="entry name" value="Zn2/Cys6 DNA-binding domain"/>
    <property type="match status" value="1"/>
</dbReference>
<dbReference type="PROSITE" id="PS00463">
    <property type="entry name" value="ZN2_CY6_FUNGAL_1"/>
    <property type="match status" value="1"/>
</dbReference>
<dbReference type="InterPro" id="IPR004841">
    <property type="entry name" value="AA-permease/SLC12A_dom"/>
</dbReference>
<organism evidence="12 13">
    <name type="scientific">Aspergillus oryzae</name>
    <name type="common">Yellow koji mold</name>
    <dbReference type="NCBI Taxonomy" id="5062"/>
    <lineage>
        <taxon>Eukaryota</taxon>
        <taxon>Fungi</taxon>
        <taxon>Dikarya</taxon>
        <taxon>Ascomycota</taxon>
        <taxon>Pezizomycotina</taxon>
        <taxon>Eurotiomycetes</taxon>
        <taxon>Eurotiomycetidae</taxon>
        <taxon>Eurotiales</taxon>
        <taxon>Aspergillaceae</taxon>
        <taxon>Aspergillus</taxon>
        <taxon>Aspergillus subgen. Circumdati</taxon>
    </lineage>
</organism>
<dbReference type="EMBL" id="MKZY01000001">
    <property type="protein sequence ID" value="OOO14615.1"/>
    <property type="molecule type" value="Genomic_DNA"/>
</dbReference>
<name>A0A1S9E012_ASPOZ</name>
<feature type="transmembrane region" description="Helical" evidence="10">
    <location>
        <begin position="227"/>
        <end position="250"/>
    </location>
</feature>
<feature type="transmembrane region" description="Helical" evidence="10">
    <location>
        <begin position="155"/>
        <end position="177"/>
    </location>
</feature>
<evidence type="ECO:0000313" key="12">
    <source>
        <dbReference type="EMBL" id="OOO14615.1"/>
    </source>
</evidence>
<protein>
    <submittedName>
        <fullName evidence="12">Amino acid permease-associated region</fullName>
    </submittedName>
</protein>
<evidence type="ECO:0000256" key="2">
    <source>
        <dbReference type="ARBA" id="ARBA00022692"/>
    </source>
</evidence>
<keyword evidence="2 10" id="KW-0812">Transmembrane</keyword>
<dbReference type="Pfam" id="PF13520">
    <property type="entry name" value="AA_permease_2"/>
    <property type="match status" value="1"/>
</dbReference>
<evidence type="ECO:0000259" key="11">
    <source>
        <dbReference type="PROSITE" id="PS50048"/>
    </source>
</evidence>
<dbReference type="eggNOG" id="ENOG502R94Q">
    <property type="taxonomic scope" value="Eukaryota"/>
</dbReference>
<dbReference type="Pfam" id="PF00172">
    <property type="entry name" value="Zn_clus"/>
    <property type="match status" value="1"/>
</dbReference>
<feature type="transmembrane region" description="Helical" evidence="10">
    <location>
        <begin position="114"/>
        <end position="135"/>
    </location>
</feature>
<evidence type="ECO:0000256" key="6">
    <source>
        <dbReference type="ARBA" id="ARBA00023136"/>
    </source>
</evidence>
<dbReference type="OrthoDB" id="5089701at2759"/>
<evidence type="ECO:0000256" key="7">
    <source>
        <dbReference type="ARBA" id="ARBA00023163"/>
    </source>
</evidence>
<keyword evidence="6 10" id="KW-0472">Membrane</keyword>
<dbReference type="Pfam" id="PF11951">
    <property type="entry name" value="Fungal_trans_2"/>
    <property type="match status" value="1"/>
</dbReference>
<keyword evidence="4" id="KW-0805">Transcription regulation</keyword>
<comment type="subcellular location">
    <subcellularLocation>
        <location evidence="1">Membrane</location>
        <topology evidence="1">Multi-pass membrane protein</topology>
    </subcellularLocation>
</comment>
<dbReference type="GO" id="GO:0008270">
    <property type="term" value="F:zinc ion binding"/>
    <property type="evidence" value="ECO:0007669"/>
    <property type="project" value="InterPro"/>
</dbReference>
<keyword evidence="5" id="KW-0238">DNA-binding</keyword>
<accession>A0A1S9E012</accession>
<dbReference type="VEuPathDB" id="FungiDB:AO090026000738"/>
<feature type="region of interest" description="Disordered" evidence="9">
    <location>
        <begin position="557"/>
        <end position="590"/>
    </location>
</feature>
<reference evidence="12 13" key="1">
    <citation type="submission" date="2016-10" db="EMBL/GenBank/DDBJ databases">
        <title>Genome sequencing of Aspergillus oryzae BCC7051.</title>
        <authorList>
            <person name="Thammarongtham C."/>
            <person name="Vorapreeda T."/>
            <person name="Nookaew I."/>
            <person name="Srisuk T."/>
            <person name="Land M."/>
            <person name="Jeennor S."/>
            <person name="Laoteng K."/>
        </authorList>
    </citation>
    <scope>NUCLEOTIDE SEQUENCE [LARGE SCALE GENOMIC DNA]</scope>
    <source>
        <strain evidence="12 13">BCC7051</strain>
    </source>
</reference>
<dbReference type="PANTHER" id="PTHR43341:SF36">
    <property type="entry name" value="PROLINE-SPECIFIC PERMEASE"/>
    <property type="match status" value="1"/>
</dbReference>
<dbReference type="GO" id="GO:0016020">
    <property type="term" value="C:membrane"/>
    <property type="evidence" value="ECO:0007669"/>
    <property type="project" value="UniProtKB-SubCell"/>
</dbReference>
<dbReference type="SMART" id="SM00066">
    <property type="entry name" value="GAL4"/>
    <property type="match status" value="1"/>
</dbReference>
<dbReference type="GO" id="GO:0015171">
    <property type="term" value="F:amino acid transmembrane transporter activity"/>
    <property type="evidence" value="ECO:0007669"/>
    <property type="project" value="TreeGrafter"/>
</dbReference>
<dbReference type="AlphaFoldDB" id="A0A1S9E012"/>
<feature type="transmembrane region" description="Helical" evidence="10">
    <location>
        <begin position="402"/>
        <end position="420"/>
    </location>
</feature>